<keyword evidence="2 4" id="KW-0067">ATP-binding</keyword>
<evidence type="ECO:0000256" key="2">
    <source>
        <dbReference type="ARBA" id="ARBA00022840"/>
    </source>
</evidence>
<evidence type="ECO:0000313" key="4">
    <source>
        <dbReference type="EMBL" id="RJX41685.1"/>
    </source>
</evidence>
<dbReference type="Gene3D" id="3.40.50.300">
    <property type="entry name" value="P-loop containing nucleotide triphosphate hydrolases"/>
    <property type="match status" value="1"/>
</dbReference>
<protein>
    <submittedName>
        <fullName evidence="4">ATP-binding cassette domain-containing protein</fullName>
    </submittedName>
</protein>
<name>A0A3A6PK53_9BACL</name>
<gene>
    <name evidence="4" type="ORF">D3P09_06975</name>
</gene>
<evidence type="ECO:0000256" key="1">
    <source>
        <dbReference type="ARBA" id="ARBA00022741"/>
    </source>
</evidence>
<proteinExistence type="predicted"/>
<dbReference type="GO" id="GO:0005524">
    <property type="term" value="F:ATP binding"/>
    <property type="evidence" value="ECO:0007669"/>
    <property type="project" value="UniProtKB-KW"/>
</dbReference>
<dbReference type="AlphaFoldDB" id="A0A3A6PK53"/>
<feature type="domain" description="ABC transporter" evidence="3">
    <location>
        <begin position="8"/>
        <end position="245"/>
    </location>
</feature>
<dbReference type="PROSITE" id="PS50893">
    <property type="entry name" value="ABC_TRANSPORTER_2"/>
    <property type="match status" value="1"/>
</dbReference>
<dbReference type="GO" id="GO:0016887">
    <property type="term" value="F:ATP hydrolysis activity"/>
    <property type="evidence" value="ECO:0007669"/>
    <property type="project" value="InterPro"/>
</dbReference>
<accession>A0A3A6PK53</accession>
<dbReference type="PANTHER" id="PTHR43119">
    <property type="entry name" value="ABC TRANSPORT PROTEIN ATP-BINDING COMPONENT-RELATED"/>
    <property type="match status" value="1"/>
</dbReference>
<dbReference type="SMART" id="SM00382">
    <property type="entry name" value="AAA"/>
    <property type="match status" value="1"/>
</dbReference>
<evidence type="ECO:0000259" key="3">
    <source>
        <dbReference type="PROSITE" id="PS50893"/>
    </source>
</evidence>
<dbReference type="Proteomes" id="UP000267798">
    <property type="component" value="Unassembled WGS sequence"/>
</dbReference>
<keyword evidence="1" id="KW-0547">Nucleotide-binding</keyword>
<keyword evidence="5" id="KW-1185">Reference proteome</keyword>
<dbReference type="InterPro" id="IPR003439">
    <property type="entry name" value="ABC_transporter-like_ATP-bd"/>
</dbReference>
<dbReference type="InterPro" id="IPR017871">
    <property type="entry name" value="ABC_transporter-like_CS"/>
</dbReference>
<dbReference type="OrthoDB" id="9785080at2"/>
<organism evidence="4 5">
    <name type="scientific">Paenibacillus pinisoli</name>
    <dbReference type="NCBI Taxonomy" id="1276110"/>
    <lineage>
        <taxon>Bacteria</taxon>
        <taxon>Bacillati</taxon>
        <taxon>Bacillota</taxon>
        <taxon>Bacilli</taxon>
        <taxon>Bacillales</taxon>
        <taxon>Paenibacillaceae</taxon>
        <taxon>Paenibacillus</taxon>
    </lineage>
</organism>
<dbReference type="InterPro" id="IPR027417">
    <property type="entry name" value="P-loop_NTPase"/>
</dbReference>
<sequence length="245" mass="26719">MRDLNALLEIRGLSKRIPSARESSGERVLLHKIDAVIREPESIAIMGGSGQGKSTLLRILACLDSADEGDMYVRGASCSSMEPAKWRSQVCYVAQHAVMLPGSVEDNLRTVSRLHGTVYEQPLAERLMKQSGLDHIPMKGPAGDLSGGEKQRLALIRSLMLRPAVLLLDEVTASLDAISGRLVEDILLEWHREEGAALVWVTHHADQASRAASRIWTLKDGTLTDSELSCESGISDETAGSVRER</sequence>
<reference evidence="4 5" key="1">
    <citation type="submission" date="2018-09" db="EMBL/GenBank/DDBJ databases">
        <title>Paenibacillus aracenensis nov. sp. isolated from a cave in southern Spain.</title>
        <authorList>
            <person name="Jurado V."/>
            <person name="Gutierrez-Patricio S."/>
            <person name="Gonzalez-Pimentel J.L."/>
            <person name="Miller A.Z."/>
            <person name="Laiz L."/>
            <person name="Saiz-Jimenez C."/>
        </authorList>
    </citation>
    <scope>NUCLEOTIDE SEQUENCE [LARGE SCALE GENOMIC DNA]</scope>
    <source>
        <strain evidence="4 5">JCM 19203</strain>
    </source>
</reference>
<dbReference type="PROSITE" id="PS00211">
    <property type="entry name" value="ABC_TRANSPORTER_1"/>
    <property type="match status" value="1"/>
</dbReference>
<dbReference type="EMBL" id="QXQB01000001">
    <property type="protein sequence ID" value="RJX41685.1"/>
    <property type="molecule type" value="Genomic_DNA"/>
</dbReference>
<comment type="caution">
    <text evidence="4">The sequence shown here is derived from an EMBL/GenBank/DDBJ whole genome shotgun (WGS) entry which is preliminary data.</text>
</comment>
<dbReference type="SUPFAM" id="SSF52540">
    <property type="entry name" value="P-loop containing nucleoside triphosphate hydrolases"/>
    <property type="match status" value="1"/>
</dbReference>
<dbReference type="InterPro" id="IPR003593">
    <property type="entry name" value="AAA+_ATPase"/>
</dbReference>
<dbReference type="Pfam" id="PF00005">
    <property type="entry name" value="ABC_tran"/>
    <property type="match status" value="1"/>
</dbReference>
<dbReference type="PANTHER" id="PTHR43119:SF1">
    <property type="entry name" value="ABC TRANSPORTER DOMAIN-CONTAINING PROTEIN"/>
    <property type="match status" value="1"/>
</dbReference>
<evidence type="ECO:0000313" key="5">
    <source>
        <dbReference type="Proteomes" id="UP000267798"/>
    </source>
</evidence>